<organism evidence="1">
    <name type="scientific">Anopheles coluzzii</name>
    <name type="common">African malaria mosquito</name>
    <dbReference type="NCBI Taxonomy" id="1518534"/>
    <lineage>
        <taxon>Eukaryota</taxon>
        <taxon>Metazoa</taxon>
        <taxon>Ecdysozoa</taxon>
        <taxon>Arthropoda</taxon>
        <taxon>Hexapoda</taxon>
        <taxon>Insecta</taxon>
        <taxon>Pterygota</taxon>
        <taxon>Neoptera</taxon>
        <taxon>Endopterygota</taxon>
        <taxon>Diptera</taxon>
        <taxon>Nematocera</taxon>
        <taxon>Culicoidea</taxon>
        <taxon>Culicidae</taxon>
        <taxon>Anophelinae</taxon>
        <taxon>Anopheles</taxon>
    </lineage>
</organism>
<reference evidence="1" key="1">
    <citation type="submission" date="2022-08" db="UniProtKB">
        <authorList>
            <consortium name="EnsemblMetazoa"/>
        </authorList>
    </citation>
    <scope>IDENTIFICATION</scope>
</reference>
<sequence>MTGVRSNLKCTVLSDGSGRSSTTGMFDRATRLVGTISEISNVALMAGSSQQGKQRRASVASNCVTPAYRSSPLAAKLNRQGGLAGRDFRPEHEAGRFLPRIELYVLGGELLVAERNRRRAELQVQCVERDAIRCFHDLLHRGVTLEREGGQVGLQRQPVVLGHHVRGQALKLGLAAGRTTADHTPDDCLGAKCTKQPLLDCCRCKHAETRERGGVFRCSRNRYRCHADVRPTVAAAAGDVTADGELNK</sequence>
<dbReference type="Proteomes" id="UP000075882">
    <property type="component" value="Unassembled WGS sequence"/>
</dbReference>
<dbReference type="AlphaFoldDB" id="A0A8W7PG84"/>
<proteinExistence type="predicted"/>
<protein>
    <submittedName>
        <fullName evidence="1">Uncharacterized protein</fullName>
    </submittedName>
</protein>
<name>A0A8W7PG84_ANOCL</name>
<dbReference type="EnsemblMetazoa" id="ACOM031228-RA">
    <property type="protein sequence ID" value="ACOM031228-PA.1"/>
    <property type="gene ID" value="ACOM031228"/>
</dbReference>
<accession>A0A8W7PG84</accession>
<evidence type="ECO:0000313" key="1">
    <source>
        <dbReference type="EnsemblMetazoa" id="ACOM031228-PA.1"/>
    </source>
</evidence>